<reference evidence="2 3" key="1">
    <citation type="submission" date="2019-09" db="EMBL/GenBank/DDBJ databases">
        <title>Bird 10,000 Genomes (B10K) Project - Family phase.</title>
        <authorList>
            <person name="Zhang G."/>
        </authorList>
    </citation>
    <scope>NUCLEOTIDE SEQUENCE [LARGE SCALE GENOMIC DNA]</scope>
    <source>
        <strain evidence="2">B10K-DU-029-28</strain>
    </source>
</reference>
<dbReference type="OrthoDB" id="9980630at2759"/>
<keyword evidence="3" id="KW-1185">Reference proteome</keyword>
<name>A0A7L3FZX4_9AVES</name>
<feature type="compositionally biased region" description="Basic and acidic residues" evidence="1">
    <location>
        <begin position="161"/>
        <end position="171"/>
    </location>
</feature>
<feature type="non-terminal residue" evidence="2">
    <location>
        <position position="205"/>
    </location>
</feature>
<gene>
    <name evidence="2" type="primary">Ppp1r32</name>
    <name evidence="2" type="ORF">ANHRUF_R11577</name>
</gene>
<dbReference type="EMBL" id="VZTV01001505">
    <property type="protein sequence ID" value="NXT86473.1"/>
    <property type="molecule type" value="Genomic_DNA"/>
</dbReference>
<comment type="caution">
    <text evidence="2">The sequence shown here is derived from an EMBL/GenBank/DDBJ whole genome shotgun (WGS) entry which is preliminary data.</text>
</comment>
<evidence type="ECO:0000256" key="1">
    <source>
        <dbReference type="SAM" id="MobiDB-lite"/>
    </source>
</evidence>
<proteinExistence type="predicted"/>
<dbReference type="InterPro" id="IPR031410">
    <property type="entry name" value="SAXO4"/>
</dbReference>
<protein>
    <submittedName>
        <fullName evidence="2">PPR32 phosphatase</fullName>
    </submittedName>
</protein>
<dbReference type="PANTHER" id="PTHR34349:SF1">
    <property type="entry name" value="PROTEIN PHOSPHATASE 1 REGULATORY SUBUNIT 32"/>
    <property type="match status" value="1"/>
</dbReference>
<feature type="region of interest" description="Disordered" evidence="1">
    <location>
        <begin position="147"/>
        <end position="205"/>
    </location>
</feature>
<accession>A0A7L3FZX4</accession>
<organism evidence="2 3">
    <name type="scientific">Anhinga rufa</name>
    <name type="common">African darter</name>
    <dbReference type="NCBI Taxonomy" id="317792"/>
    <lineage>
        <taxon>Eukaryota</taxon>
        <taxon>Metazoa</taxon>
        <taxon>Chordata</taxon>
        <taxon>Craniata</taxon>
        <taxon>Vertebrata</taxon>
        <taxon>Euteleostomi</taxon>
        <taxon>Archelosauria</taxon>
        <taxon>Archosauria</taxon>
        <taxon>Dinosauria</taxon>
        <taxon>Saurischia</taxon>
        <taxon>Theropoda</taxon>
        <taxon>Coelurosauria</taxon>
        <taxon>Aves</taxon>
        <taxon>Neognathae</taxon>
        <taxon>Neoaves</taxon>
        <taxon>Aequornithes</taxon>
        <taxon>Suliformes</taxon>
        <taxon>Anhingidae</taxon>
        <taxon>Anhinga</taxon>
    </lineage>
</organism>
<sequence>MAAACPFVCPRAKLRSLPRGSPAAGLGTGPPAAQALAGGSADLMNFYATSYAVAYGQPRFRPRLGHHGGTGYVTNNRSAVSCLLCPRSAAAGWDTATSTSAEHFKPFWFPDGRSLLPRHVYGPESGYLQESPLSCLRAGAVSPWRTRLLQGPPKPSGVHSTESRHRADTLRKTTVGTKEQPGFARATPRSDGVLPALPGQPVSPS</sequence>
<feature type="non-terminal residue" evidence="2">
    <location>
        <position position="1"/>
    </location>
</feature>
<dbReference type="GO" id="GO:0019902">
    <property type="term" value="F:phosphatase binding"/>
    <property type="evidence" value="ECO:0007669"/>
    <property type="project" value="TreeGrafter"/>
</dbReference>
<dbReference type="Proteomes" id="UP000528690">
    <property type="component" value="Unassembled WGS sequence"/>
</dbReference>
<evidence type="ECO:0000313" key="2">
    <source>
        <dbReference type="EMBL" id="NXT86473.1"/>
    </source>
</evidence>
<dbReference type="PANTHER" id="PTHR34349">
    <property type="entry name" value="PROTEIN PHOSPHATASE 1 REGULATORY SUBUNIT 32"/>
    <property type="match status" value="1"/>
</dbReference>
<dbReference type="Pfam" id="PF15691">
    <property type="entry name" value="PPP1R32"/>
    <property type="match status" value="1"/>
</dbReference>
<dbReference type="AlphaFoldDB" id="A0A7L3FZX4"/>
<evidence type="ECO:0000313" key="3">
    <source>
        <dbReference type="Proteomes" id="UP000528690"/>
    </source>
</evidence>